<dbReference type="Proteomes" id="UP000827092">
    <property type="component" value="Unassembled WGS sequence"/>
</dbReference>
<dbReference type="GO" id="GO:0043139">
    <property type="term" value="F:5'-3' DNA helicase activity"/>
    <property type="evidence" value="ECO:0007669"/>
    <property type="project" value="UniProtKB-EC"/>
</dbReference>
<evidence type="ECO:0000313" key="4">
    <source>
        <dbReference type="EMBL" id="KAG8174760.1"/>
    </source>
</evidence>
<dbReference type="EMBL" id="JAFNEN010001147">
    <property type="protein sequence ID" value="KAG8174760.1"/>
    <property type="molecule type" value="Genomic_DNA"/>
</dbReference>
<dbReference type="GO" id="GO:0006310">
    <property type="term" value="P:DNA recombination"/>
    <property type="evidence" value="ECO:0007669"/>
    <property type="project" value="UniProtKB-KW"/>
</dbReference>
<gene>
    <name evidence="4" type="ORF">JTE90_026660</name>
</gene>
<dbReference type="InterPro" id="IPR010285">
    <property type="entry name" value="DNA_helicase_pif1-like_DEAD"/>
</dbReference>
<dbReference type="PANTHER" id="PTHR10492">
    <property type="match status" value="1"/>
</dbReference>
<dbReference type="GO" id="GO:0006281">
    <property type="term" value="P:DNA repair"/>
    <property type="evidence" value="ECO:0007669"/>
    <property type="project" value="UniProtKB-KW"/>
</dbReference>
<evidence type="ECO:0000259" key="3">
    <source>
        <dbReference type="Pfam" id="PF05970"/>
    </source>
</evidence>
<feature type="region of interest" description="Disordered" evidence="2">
    <location>
        <begin position="46"/>
        <end position="70"/>
    </location>
</feature>
<dbReference type="GO" id="GO:0000723">
    <property type="term" value="P:telomere maintenance"/>
    <property type="evidence" value="ECO:0007669"/>
    <property type="project" value="InterPro"/>
</dbReference>
<comment type="similarity">
    <text evidence="1">Belongs to the helicase family.</text>
</comment>
<comment type="catalytic activity">
    <reaction evidence="1">
        <text>ATP + H2O = ADP + phosphate + H(+)</text>
        <dbReference type="Rhea" id="RHEA:13065"/>
        <dbReference type="ChEBI" id="CHEBI:15377"/>
        <dbReference type="ChEBI" id="CHEBI:15378"/>
        <dbReference type="ChEBI" id="CHEBI:30616"/>
        <dbReference type="ChEBI" id="CHEBI:43474"/>
        <dbReference type="ChEBI" id="CHEBI:456216"/>
        <dbReference type="EC" id="5.6.2.3"/>
    </reaction>
</comment>
<feature type="domain" description="DNA helicase Pif1-like DEAD-box helicase" evidence="3">
    <location>
        <begin position="1"/>
        <end position="53"/>
    </location>
</feature>
<sequence>MIPRKALEIIDRTLKNVMNNSLPFGGKTFILGGDFKQVLPVVKKPPEAKLSRSASNPHTSGNSLKLIISK</sequence>
<keyword evidence="1" id="KW-0547">Nucleotide-binding</keyword>
<evidence type="ECO:0000313" key="5">
    <source>
        <dbReference type="Proteomes" id="UP000827092"/>
    </source>
</evidence>
<feature type="compositionally biased region" description="Polar residues" evidence="2">
    <location>
        <begin position="52"/>
        <end position="63"/>
    </location>
</feature>
<name>A0AAV6TS69_9ARAC</name>
<proteinExistence type="inferred from homology"/>
<organism evidence="4 5">
    <name type="scientific">Oedothorax gibbosus</name>
    <dbReference type="NCBI Taxonomy" id="931172"/>
    <lineage>
        <taxon>Eukaryota</taxon>
        <taxon>Metazoa</taxon>
        <taxon>Ecdysozoa</taxon>
        <taxon>Arthropoda</taxon>
        <taxon>Chelicerata</taxon>
        <taxon>Arachnida</taxon>
        <taxon>Araneae</taxon>
        <taxon>Araneomorphae</taxon>
        <taxon>Entelegynae</taxon>
        <taxon>Araneoidea</taxon>
        <taxon>Linyphiidae</taxon>
        <taxon>Erigoninae</taxon>
        <taxon>Oedothorax</taxon>
    </lineage>
</organism>
<keyword evidence="1" id="KW-0347">Helicase</keyword>
<keyword evidence="5" id="KW-1185">Reference proteome</keyword>
<protein>
    <recommendedName>
        <fullName evidence="1">ATP-dependent DNA helicase</fullName>
        <ecNumber evidence="1">5.6.2.3</ecNumber>
    </recommendedName>
</protein>
<comment type="cofactor">
    <cofactor evidence="1">
        <name>Mg(2+)</name>
        <dbReference type="ChEBI" id="CHEBI:18420"/>
    </cofactor>
</comment>
<keyword evidence="1" id="KW-0233">DNA recombination</keyword>
<keyword evidence="1" id="KW-0227">DNA damage</keyword>
<keyword evidence="1" id="KW-0067">ATP-binding</keyword>
<evidence type="ECO:0000256" key="2">
    <source>
        <dbReference type="SAM" id="MobiDB-lite"/>
    </source>
</evidence>
<keyword evidence="1" id="KW-0378">Hydrolase</keyword>
<dbReference type="GO" id="GO:0016787">
    <property type="term" value="F:hydrolase activity"/>
    <property type="evidence" value="ECO:0007669"/>
    <property type="project" value="UniProtKB-KW"/>
</dbReference>
<comment type="caution">
    <text evidence="4">The sequence shown here is derived from an EMBL/GenBank/DDBJ whole genome shotgun (WGS) entry which is preliminary data.</text>
</comment>
<evidence type="ECO:0000256" key="1">
    <source>
        <dbReference type="RuleBase" id="RU363044"/>
    </source>
</evidence>
<accession>A0AAV6TS69</accession>
<reference evidence="4 5" key="1">
    <citation type="journal article" date="2022" name="Nat. Ecol. Evol.">
        <title>A masculinizing supergene underlies an exaggerated male reproductive morph in a spider.</title>
        <authorList>
            <person name="Hendrickx F."/>
            <person name="De Corte Z."/>
            <person name="Sonet G."/>
            <person name="Van Belleghem S.M."/>
            <person name="Kostlbacher S."/>
            <person name="Vangestel C."/>
        </authorList>
    </citation>
    <scope>NUCLEOTIDE SEQUENCE [LARGE SCALE GENOMIC DNA]</scope>
    <source>
        <strain evidence="4">W744_W776</strain>
    </source>
</reference>
<dbReference type="Pfam" id="PF05970">
    <property type="entry name" value="PIF1"/>
    <property type="match status" value="1"/>
</dbReference>
<dbReference type="AlphaFoldDB" id="A0AAV6TS69"/>
<keyword evidence="1" id="KW-0234">DNA repair</keyword>
<dbReference type="GO" id="GO:0005524">
    <property type="term" value="F:ATP binding"/>
    <property type="evidence" value="ECO:0007669"/>
    <property type="project" value="UniProtKB-KW"/>
</dbReference>
<dbReference type="EC" id="5.6.2.3" evidence="1"/>
<dbReference type="PANTHER" id="PTHR10492:SF57">
    <property type="entry name" value="ATP-DEPENDENT DNA HELICASE"/>
    <property type="match status" value="1"/>
</dbReference>